<evidence type="ECO:0000256" key="1">
    <source>
        <dbReference type="SAM" id="MobiDB-lite"/>
    </source>
</evidence>
<name>A0ABQ7Z122_BRANA</name>
<comment type="caution">
    <text evidence="3">The sequence shown here is derived from an EMBL/GenBank/DDBJ whole genome shotgun (WGS) entry which is preliminary data.</text>
</comment>
<evidence type="ECO:0000313" key="4">
    <source>
        <dbReference type="Proteomes" id="UP000824890"/>
    </source>
</evidence>
<dbReference type="Pfam" id="PF13966">
    <property type="entry name" value="zf-RVT"/>
    <property type="match status" value="1"/>
</dbReference>
<dbReference type="Proteomes" id="UP000824890">
    <property type="component" value="Unassembled WGS sequence"/>
</dbReference>
<feature type="region of interest" description="Disordered" evidence="1">
    <location>
        <begin position="1"/>
        <end position="34"/>
    </location>
</feature>
<sequence>MKIGSGFSAQAVKSGGNRGTTRKASSWTRRGKRTAHASYKPMPWSKSLKCWSSYVKVGTLFGVITEDQYQNVLTHAEKSSPNGSVTKSVALIDDSGAWKNEKLIEFFPPNEEKLTIVMWAYSRHGAYTVKTGYKMIVRAKASSMGPVSQEDQVRNALKKRIWKILTLPNIRMFLWRAVSSALAVAERLKSGGLGVEITCKLCQGGTETINHVFFQCPTATRTWSDVGIALPIASLQCSLEDN</sequence>
<evidence type="ECO:0000313" key="3">
    <source>
        <dbReference type="EMBL" id="KAH0873853.1"/>
    </source>
</evidence>
<proteinExistence type="predicted"/>
<dbReference type="EMBL" id="JAGKQM010000016">
    <property type="protein sequence ID" value="KAH0873853.1"/>
    <property type="molecule type" value="Genomic_DNA"/>
</dbReference>
<organism evidence="3 4">
    <name type="scientific">Brassica napus</name>
    <name type="common">Rape</name>
    <dbReference type="NCBI Taxonomy" id="3708"/>
    <lineage>
        <taxon>Eukaryota</taxon>
        <taxon>Viridiplantae</taxon>
        <taxon>Streptophyta</taxon>
        <taxon>Embryophyta</taxon>
        <taxon>Tracheophyta</taxon>
        <taxon>Spermatophyta</taxon>
        <taxon>Magnoliopsida</taxon>
        <taxon>eudicotyledons</taxon>
        <taxon>Gunneridae</taxon>
        <taxon>Pentapetalae</taxon>
        <taxon>rosids</taxon>
        <taxon>malvids</taxon>
        <taxon>Brassicales</taxon>
        <taxon>Brassicaceae</taxon>
        <taxon>Brassiceae</taxon>
        <taxon>Brassica</taxon>
    </lineage>
</organism>
<feature type="non-terminal residue" evidence="3">
    <location>
        <position position="242"/>
    </location>
</feature>
<keyword evidence="4" id="KW-1185">Reference proteome</keyword>
<gene>
    <name evidence="3" type="ORF">HID58_071215</name>
</gene>
<evidence type="ECO:0000259" key="2">
    <source>
        <dbReference type="Pfam" id="PF13966"/>
    </source>
</evidence>
<protein>
    <recommendedName>
        <fullName evidence="2">Reverse transcriptase zinc-binding domain-containing protein</fullName>
    </recommendedName>
</protein>
<reference evidence="3 4" key="1">
    <citation type="submission" date="2021-05" db="EMBL/GenBank/DDBJ databases">
        <title>Genome Assembly of Synthetic Allotetraploid Brassica napus Reveals Homoeologous Exchanges between Subgenomes.</title>
        <authorList>
            <person name="Davis J.T."/>
        </authorList>
    </citation>
    <scope>NUCLEOTIDE SEQUENCE [LARGE SCALE GENOMIC DNA]</scope>
    <source>
        <strain evidence="4">cv. Da-Ae</strain>
        <tissue evidence="3">Seedling</tissue>
    </source>
</reference>
<dbReference type="InterPro" id="IPR026960">
    <property type="entry name" value="RVT-Znf"/>
</dbReference>
<feature type="domain" description="Reverse transcriptase zinc-binding" evidence="2">
    <location>
        <begin position="127"/>
        <end position="223"/>
    </location>
</feature>
<accession>A0ABQ7Z122</accession>